<comment type="caution">
    <text evidence="3">The sequence shown here is derived from an EMBL/GenBank/DDBJ whole genome shotgun (WGS) entry which is preliminary data.</text>
</comment>
<evidence type="ECO:0000256" key="2">
    <source>
        <dbReference type="SAM" id="SignalP"/>
    </source>
</evidence>
<feature type="compositionally biased region" description="Polar residues" evidence="1">
    <location>
        <begin position="91"/>
        <end position="100"/>
    </location>
</feature>
<sequence>MHKTFPALVAIALGAALLAPTASAEARERVTSTSRQPGHLARDTQVTRRDGATASSHYERTRGDGSVTRSVQQSDFQGRTRSAQTTRTRTESGSVLSGSATGRGGQSYDISGERVRTGSGYTASRAVTNQAGEVVSSRDASAVREDGSVTRSVTTTGPQRPRRP</sequence>
<feature type="signal peptide" evidence="2">
    <location>
        <begin position="1"/>
        <end position="24"/>
    </location>
</feature>
<reference evidence="3 4" key="1">
    <citation type="submission" date="2019-12" db="EMBL/GenBank/DDBJ databases">
        <title>Genomic-based taxomic classification of the family Erythrobacteraceae.</title>
        <authorList>
            <person name="Xu L."/>
        </authorList>
    </citation>
    <scope>NUCLEOTIDE SEQUENCE [LARGE SCALE GENOMIC DNA]</scope>
    <source>
        <strain evidence="3 4">M0322</strain>
    </source>
</reference>
<evidence type="ECO:0000313" key="4">
    <source>
        <dbReference type="Proteomes" id="UP000466966"/>
    </source>
</evidence>
<evidence type="ECO:0008006" key="5">
    <source>
        <dbReference type="Google" id="ProtNLM"/>
    </source>
</evidence>
<keyword evidence="4" id="KW-1185">Reference proteome</keyword>
<accession>A0A844Z020</accession>
<dbReference type="Proteomes" id="UP000466966">
    <property type="component" value="Unassembled WGS sequence"/>
</dbReference>
<dbReference type="AlphaFoldDB" id="A0A844Z020"/>
<feature type="compositionally biased region" description="Basic and acidic residues" evidence="1">
    <location>
        <begin position="40"/>
        <end position="63"/>
    </location>
</feature>
<feature type="chain" id="PRO_5032740875" description="Endonuclease" evidence="2">
    <location>
        <begin position="25"/>
        <end position="164"/>
    </location>
</feature>
<evidence type="ECO:0000256" key="1">
    <source>
        <dbReference type="SAM" id="MobiDB-lite"/>
    </source>
</evidence>
<feature type="region of interest" description="Disordered" evidence="1">
    <location>
        <begin position="21"/>
        <end position="164"/>
    </location>
</feature>
<feature type="compositionally biased region" description="Polar residues" evidence="1">
    <location>
        <begin position="119"/>
        <end position="131"/>
    </location>
</feature>
<gene>
    <name evidence="3" type="ORF">GRI99_12875</name>
</gene>
<organism evidence="3 4">
    <name type="scientific">Alteraurantiacibacter buctensis</name>
    <dbReference type="NCBI Taxonomy" id="1503981"/>
    <lineage>
        <taxon>Bacteria</taxon>
        <taxon>Pseudomonadati</taxon>
        <taxon>Pseudomonadota</taxon>
        <taxon>Alphaproteobacteria</taxon>
        <taxon>Sphingomonadales</taxon>
        <taxon>Erythrobacteraceae</taxon>
        <taxon>Alteraurantiacibacter</taxon>
    </lineage>
</organism>
<proteinExistence type="predicted"/>
<dbReference type="RefSeq" id="WP_160772453.1">
    <property type="nucleotide sequence ID" value="NZ_WTYV01000005.1"/>
</dbReference>
<name>A0A844Z020_9SPHN</name>
<keyword evidence="2" id="KW-0732">Signal</keyword>
<evidence type="ECO:0000313" key="3">
    <source>
        <dbReference type="EMBL" id="MXO72520.1"/>
    </source>
</evidence>
<feature type="compositionally biased region" description="Polar residues" evidence="1">
    <location>
        <begin position="67"/>
        <end position="77"/>
    </location>
</feature>
<feature type="compositionally biased region" description="Polar residues" evidence="1">
    <location>
        <begin position="149"/>
        <end position="158"/>
    </location>
</feature>
<dbReference type="EMBL" id="WTYV01000005">
    <property type="protein sequence ID" value="MXO72520.1"/>
    <property type="molecule type" value="Genomic_DNA"/>
</dbReference>
<protein>
    <recommendedName>
        <fullName evidence="5">Endonuclease</fullName>
    </recommendedName>
</protein>